<evidence type="ECO:0000256" key="4">
    <source>
        <dbReference type="ARBA" id="ARBA00023136"/>
    </source>
</evidence>
<feature type="region of interest" description="Disordered" evidence="5">
    <location>
        <begin position="181"/>
        <end position="212"/>
    </location>
</feature>
<accession>A0A2N5VD28</accession>
<keyword evidence="4" id="KW-0472">Membrane</keyword>
<evidence type="ECO:0000256" key="2">
    <source>
        <dbReference type="ARBA" id="ARBA00022692"/>
    </source>
</evidence>
<dbReference type="Gene3D" id="1.20.1510.10">
    <property type="entry name" value="Cation efflux protein transmembrane domain"/>
    <property type="match status" value="1"/>
</dbReference>
<protein>
    <submittedName>
        <fullName evidence="6">Uncharacterized protein</fullName>
    </submittedName>
</protein>
<evidence type="ECO:0000256" key="1">
    <source>
        <dbReference type="ARBA" id="ARBA00004141"/>
    </source>
</evidence>
<dbReference type="SUPFAM" id="SSF161111">
    <property type="entry name" value="Cation efflux protein transmembrane domain-like"/>
    <property type="match status" value="1"/>
</dbReference>
<dbReference type="GO" id="GO:0016020">
    <property type="term" value="C:membrane"/>
    <property type="evidence" value="ECO:0007669"/>
    <property type="project" value="UniProtKB-SubCell"/>
</dbReference>
<sequence>MEKEVFYCGCYPEKMNDTRTSNDEDEETRLVGRIPTRNLSVFFPRPENIGEKKEHLLREDDEDDHGRVLEIPSAGQLVWDKEDPVLSPPPPNSTNNNNSLPRARRGHHHRHSLSHNFFTFLSDKPVSNGPNDQHPSGHETSQKMSTEQLGEGYKKHKPAALWDTKSPSISPAWSFPKTTTPITPHSAPPKPVPTVPQHTPTSQVLADLPTSSSSTRHAHRTMVLRLMFAVLTHVSPVGQLKLLIAILTAASGAAIWLRGQQVDCLSLSGLGYLLVFDAQGALHTLFIDPFSPSDGFHQVWDAFGRKNAASNIRLPFGRARLATLSLFTQSLFLLFSAIYVCKEAVEHMLMSHPHGSEGTGGSHLGHSDRHQSEMEVSCSWVGSTLALVLFSALVTRNHRSLAQISACLEGRPAHAPVAVLNPCSTLTLGFGILIMGAACFISPSEIWPRLASQVSLILPLEFHQSLLCSSS</sequence>
<reference evidence="6 7" key="1">
    <citation type="submission" date="2017-11" db="EMBL/GenBank/DDBJ databases">
        <title>De novo assembly and phasing of dikaryotic genomes from two isolates of Puccinia coronata f. sp. avenae, the causal agent of oat crown rust.</title>
        <authorList>
            <person name="Miller M.E."/>
            <person name="Zhang Y."/>
            <person name="Omidvar V."/>
            <person name="Sperschneider J."/>
            <person name="Schwessinger B."/>
            <person name="Raley C."/>
            <person name="Palmer J.M."/>
            <person name="Garnica D."/>
            <person name="Upadhyaya N."/>
            <person name="Rathjen J."/>
            <person name="Taylor J.M."/>
            <person name="Park R.F."/>
            <person name="Dodds P.N."/>
            <person name="Hirsch C.D."/>
            <person name="Kianian S.F."/>
            <person name="Figueroa M."/>
        </authorList>
    </citation>
    <scope>NUCLEOTIDE SEQUENCE [LARGE SCALE GENOMIC DNA]</scope>
    <source>
        <strain evidence="6">12SD80</strain>
    </source>
</reference>
<evidence type="ECO:0000313" key="7">
    <source>
        <dbReference type="Proteomes" id="UP000235392"/>
    </source>
</evidence>
<proteinExistence type="predicted"/>
<dbReference type="AlphaFoldDB" id="A0A2N5VD28"/>
<dbReference type="InterPro" id="IPR027469">
    <property type="entry name" value="Cation_efflux_TMD_sf"/>
</dbReference>
<evidence type="ECO:0000256" key="3">
    <source>
        <dbReference type="ARBA" id="ARBA00022989"/>
    </source>
</evidence>
<comment type="caution">
    <text evidence="6">The sequence shown here is derived from an EMBL/GenBank/DDBJ whole genome shotgun (WGS) entry which is preliminary data.</text>
</comment>
<gene>
    <name evidence="6" type="ORF">PCASD_04932</name>
</gene>
<evidence type="ECO:0000256" key="5">
    <source>
        <dbReference type="SAM" id="MobiDB-lite"/>
    </source>
</evidence>
<organism evidence="6 7">
    <name type="scientific">Puccinia coronata f. sp. avenae</name>
    <dbReference type="NCBI Taxonomy" id="200324"/>
    <lineage>
        <taxon>Eukaryota</taxon>
        <taxon>Fungi</taxon>
        <taxon>Dikarya</taxon>
        <taxon>Basidiomycota</taxon>
        <taxon>Pucciniomycotina</taxon>
        <taxon>Pucciniomycetes</taxon>
        <taxon>Pucciniales</taxon>
        <taxon>Pucciniaceae</taxon>
        <taxon>Puccinia</taxon>
    </lineage>
</organism>
<feature type="region of interest" description="Disordered" evidence="5">
    <location>
        <begin position="78"/>
        <end position="109"/>
    </location>
</feature>
<keyword evidence="3" id="KW-1133">Transmembrane helix</keyword>
<evidence type="ECO:0000313" key="6">
    <source>
        <dbReference type="EMBL" id="PLW47887.1"/>
    </source>
</evidence>
<keyword evidence="2" id="KW-0812">Transmembrane</keyword>
<comment type="subcellular location">
    <subcellularLocation>
        <location evidence="1">Membrane</location>
        <topology evidence="1">Multi-pass membrane protein</topology>
    </subcellularLocation>
</comment>
<dbReference type="EMBL" id="PGCI01000027">
    <property type="protein sequence ID" value="PLW47887.1"/>
    <property type="molecule type" value="Genomic_DNA"/>
</dbReference>
<dbReference type="Proteomes" id="UP000235392">
    <property type="component" value="Unassembled WGS sequence"/>
</dbReference>
<feature type="region of interest" description="Disordered" evidence="5">
    <location>
        <begin position="121"/>
        <end position="148"/>
    </location>
</feature>
<name>A0A2N5VD28_9BASI</name>